<protein>
    <submittedName>
        <fullName evidence="7">Sugar transferase</fullName>
    </submittedName>
</protein>
<evidence type="ECO:0000259" key="6">
    <source>
        <dbReference type="Pfam" id="PF02709"/>
    </source>
</evidence>
<reference evidence="8 10" key="2">
    <citation type="submission" date="2017-10" db="EMBL/GenBank/DDBJ databases">
        <title>The new phylogeny of genus Mycobacterium.</title>
        <authorList>
            <person name="Tortoli E."/>
            <person name="Trovato A."/>
            <person name="Cirillo D.M."/>
        </authorList>
    </citation>
    <scope>NUCLEOTIDE SEQUENCE [LARGE SCALE GENOMIC DNA]</scope>
    <source>
        <strain evidence="8 10">IP141170001</strain>
    </source>
</reference>
<keyword evidence="4 7" id="KW-0808">Transferase</keyword>
<dbReference type="Pfam" id="PF02709">
    <property type="entry name" value="Glyco_transf_7C"/>
    <property type="match status" value="1"/>
</dbReference>
<dbReference type="SUPFAM" id="SSF53448">
    <property type="entry name" value="Nucleotide-diphospho-sugar transferases"/>
    <property type="match status" value="1"/>
</dbReference>
<evidence type="ECO:0000313" key="7">
    <source>
        <dbReference type="EMBL" id="OPE55662.1"/>
    </source>
</evidence>
<comment type="caution">
    <text evidence="7">The sequence shown here is derived from an EMBL/GenBank/DDBJ whole genome shotgun (WGS) entry which is preliminary data.</text>
</comment>
<evidence type="ECO:0000256" key="5">
    <source>
        <dbReference type="ARBA" id="ARBA00023316"/>
    </source>
</evidence>
<proteinExistence type="inferred from homology"/>
<name>A0A1Q4HHX0_9MYCO</name>
<comment type="similarity">
    <text evidence="2">Belongs to the glycosyltransferase 2 family.</text>
</comment>
<dbReference type="EMBL" id="MIJD01000023">
    <property type="protein sequence ID" value="OPE55662.1"/>
    <property type="molecule type" value="Genomic_DNA"/>
</dbReference>
<dbReference type="PANTHER" id="PTHR43179:SF12">
    <property type="entry name" value="GALACTOFURANOSYLTRANSFERASE GLFT2"/>
    <property type="match status" value="1"/>
</dbReference>
<sequence>MNTAVITTVHGRAVHLRNQRAGLSRGRSPIDLHVVVAMDDPHVADVDDGDLPTVLVECDTEDGALPLARARNTGADAAIADGAELLIFLDVDCIPGPDLTNRYQQTAGDPSHTDAILCGPVTYLPPPGPHGYPLDRLQHLRHPHPARPCPPGHQVVAGTDYRLFWSLSFALTASTWHRIGGFCEAYRGYGGEDTDFAQAAALRGVGLRWVGGADAFHQYHPVSDPPIEHLDDILRNAAVFHRRWGWWPMEGWLTSFHRLGLIGRDSEGRPFRAPAQGLAAAGQGIPGP</sequence>
<dbReference type="PANTHER" id="PTHR43179">
    <property type="entry name" value="RHAMNOSYLTRANSFERASE WBBL"/>
    <property type="match status" value="1"/>
</dbReference>
<dbReference type="InterPro" id="IPR027791">
    <property type="entry name" value="Galactosyl_T_C"/>
</dbReference>
<keyword evidence="3" id="KW-0328">Glycosyltransferase</keyword>
<evidence type="ECO:0000313" key="9">
    <source>
        <dbReference type="Proteomes" id="UP000191039"/>
    </source>
</evidence>
<dbReference type="RefSeq" id="WP_073855626.1">
    <property type="nucleotide sequence ID" value="NZ_BAAATC010000009.1"/>
</dbReference>
<dbReference type="STRING" id="1801.BRW64_07885"/>
<evidence type="ECO:0000313" key="8">
    <source>
        <dbReference type="EMBL" id="PEG53639.1"/>
    </source>
</evidence>
<dbReference type="Proteomes" id="UP000191039">
    <property type="component" value="Unassembled WGS sequence"/>
</dbReference>
<organism evidence="7 9">
    <name type="scientific">Mycolicibacterium diernhoferi</name>
    <dbReference type="NCBI Taxonomy" id="1801"/>
    <lineage>
        <taxon>Bacteria</taxon>
        <taxon>Bacillati</taxon>
        <taxon>Actinomycetota</taxon>
        <taxon>Actinomycetes</taxon>
        <taxon>Mycobacteriales</taxon>
        <taxon>Mycobacteriaceae</taxon>
        <taxon>Mycolicibacterium</taxon>
    </lineage>
</organism>
<dbReference type="GO" id="GO:0016757">
    <property type="term" value="F:glycosyltransferase activity"/>
    <property type="evidence" value="ECO:0007669"/>
    <property type="project" value="UniProtKB-KW"/>
</dbReference>
<comment type="pathway">
    <text evidence="1">Cell wall biogenesis; cell wall polysaccharide biosynthesis.</text>
</comment>
<evidence type="ECO:0000256" key="3">
    <source>
        <dbReference type="ARBA" id="ARBA00022676"/>
    </source>
</evidence>
<reference evidence="7 9" key="1">
    <citation type="submission" date="2016-09" db="EMBL/GenBank/DDBJ databases">
        <title>genome sequences of unsequenced Mycobacteria.</title>
        <authorList>
            <person name="Greninger A.L."/>
            <person name="Jerome K.R."/>
            <person name="Mcnair B."/>
            <person name="Wallis C."/>
            <person name="Fang F."/>
        </authorList>
    </citation>
    <scope>NUCLEOTIDE SEQUENCE [LARGE SCALE GENOMIC DNA]</scope>
    <source>
        <strain evidence="7 9">BM1</strain>
    </source>
</reference>
<dbReference type="Proteomes" id="UP000220340">
    <property type="component" value="Unassembled WGS sequence"/>
</dbReference>
<accession>A0A1Q4HHX0</accession>
<evidence type="ECO:0000256" key="2">
    <source>
        <dbReference type="ARBA" id="ARBA00006739"/>
    </source>
</evidence>
<gene>
    <name evidence="7" type="ORF">BV510_04005</name>
    <name evidence="8" type="ORF">CRI78_14830</name>
</gene>
<evidence type="ECO:0000313" key="10">
    <source>
        <dbReference type="Proteomes" id="UP000220340"/>
    </source>
</evidence>
<feature type="domain" description="Galactosyltransferase C-terminal" evidence="6">
    <location>
        <begin position="160"/>
        <end position="217"/>
    </location>
</feature>
<dbReference type="GO" id="GO:0071555">
    <property type="term" value="P:cell wall organization"/>
    <property type="evidence" value="ECO:0007669"/>
    <property type="project" value="UniProtKB-KW"/>
</dbReference>
<dbReference type="InterPro" id="IPR029044">
    <property type="entry name" value="Nucleotide-diphossugar_trans"/>
</dbReference>
<dbReference type="EMBL" id="PDCR01000018">
    <property type="protein sequence ID" value="PEG53639.1"/>
    <property type="molecule type" value="Genomic_DNA"/>
</dbReference>
<dbReference type="AlphaFoldDB" id="A0A1Q4HHX0"/>
<dbReference type="OrthoDB" id="6653642at2"/>
<evidence type="ECO:0000256" key="1">
    <source>
        <dbReference type="ARBA" id="ARBA00004776"/>
    </source>
</evidence>
<keyword evidence="10" id="KW-1185">Reference proteome</keyword>
<evidence type="ECO:0000256" key="4">
    <source>
        <dbReference type="ARBA" id="ARBA00022679"/>
    </source>
</evidence>
<keyword evidence="5" id="KW-0961">Cell wall biogenesis/degradation</keyword>
<dbReference type="Gene3D" id="3.90.550.10">
    <property type="entry name" value="Spore Coat Polysaccharide Biosynthesis Protein SpsA, Chain A"/>
    <property type="match status" value="1"/>
</dbReference>